<dbReference type="PROSITE" id="PS50011">
    <property type="entry name" value="PROTEIN_KINASE_DOM"/>
    <property type="match status" value="1"/>
</dbReference>
<dbReference type="STRING" id="573508.A0A1E3BDF4"/>
<dbReference type="AlphaFoldDB" id="A0A1E3BDF4"/>
<protein>
    <recommendedName>
        <fullName evidence="1">Protein kinase domain-containing protein</fullName>
    </recommendedName>
</protein>
<dbReference type="GO" id="GO:0005524">
    <property type="term" value="F:ATP binding"/>
    <property type="evidence" value="ECO:0007669"/>
    <property type="project" value="InterPro"/>
</dbReference>
<sequence>MLLRLPSSLDQLSIKELYEKYGKPEQFEVEICDCRESPFGPEAPELAINPIWLGKHPEQYPPSEARLLVADFGETYPPSTESQHGRDRGDPHYALPPEMRFDTEPKYSLHSDIWALGCTICEIFSEYPLLYHGYSGYEHVIAKHVDILGKPPQEWWEKWEARDQLFTEAGERLRSGWATSELGKPL</sequence>
<feature type="domain" description="Protein kinase" evidence="1">
    <location>
        <begin position="1"/>
        <end position="186"/>
    </location>
</feature>
<dbReference type="OrthoDB" id="5979581at2759"/>
<dbReference type="GO" id="GO:0004672">
    <property type="term" value="F:protein kinase activity"/>
    <property type="evidence" value="ECO:0007669"/>
    <property type="project" value="InterPro"/>
</dbReference>
<dbReference type="Proteomes" id="UP000094569">
    <property type="component" value="Unassembled WGS sequence"/>
</dbReference>
<name>A0A1E3BDF4_ASPCR</name>
<gene>
    <name evidence="2" type="ORF">SI65_05545</name>
</gene>
<evidence type="ECO:0000313" key="3">
    <source>
        <dbReference type="Proteomes" id="UP000094569"/>
    </source>
</evidence>
<reference evidence="2 3" key="1">
    <citation type="journal article" date="2016" name="BMC Genomics">
        <title>Comparative genomic and transcriptomic analyses of the Fuzhuan brick tea-fermentation fungus Aspergillus cristatus.</title>
        <authorList>
            <person name="Ge Y."/>
            <person name="Wang Y."/>
            <person name="Liu Y."/>
            <person name="Tan Y."/>
            <person name="Ren X."/>
            <person name="Zhang X."/>
            <person name="Hyde K.D."/>
            <person name="Liu Y."/>
            <person name="Liu Z."/>
        </authorList>
    </citation>
    <scope>NUCLEOTIDE SEQUENCE [LARGE SCALE GENOMIC DNA]</scope>
    <source>
        <strain evidence="2 3">GZAAS20.1005</strain>
    </source>
</reference>
<dbReference type="SUPFAM" id="SSF56112">
    <property type="entry name" value="Protein kinase-like (PK-like)"/>
    <property type="match status" value="1"/>
</dbReference>
<proteinExistence type="predicted"/>
<evidence type="ECO:0000259" key="1">
    <source>
        <dbReference type="PROSITE" id="PS50011"/>
    </source>
</evidence>
<dbReference type="Gene3D" id="1.10.510.10">
    <property type="entry name" value="Transferase(Phosphotransferase) domain 1"/>
    <property type="match status" value="1"/>
</dbReference>
<dbReference type="EMBL" id="JXNT01000005">
    <property type="protein sequence ID" value="ODM18928.1"/>
    <property type="molecule type" value="Genomic_DNA"/>
</dbReference>
<evidence type="ECO:0000313" key="2">
    <source>
        <dbReference type="EMBL" id="ODM18928.1"/>
    </source>
</evidence>
<dbReference type="InterPro" id="IPR000719">
    <property type="entry name" value="Prot_kinase_dom"/>
</dbReference>
<dbReference type="VEuPathDB" id="FungiDB:SI65_05545"/>
<organism evidence="2 3">
    <name type="scientific">Aspergillus cristatus</name>
    <name type="common">Chinese Fuzhuan brick tea-fermentation fungus</name>
    <name type="synonym">Eurotium cristatum</name>
    <dbReference type="NCBI Taxonomy" id="573508"/>
    <lineage>
        <taxon>Eukaryota</taxon>
        <taxon>Fungi</taxon>
        <taxon>Dikarya</taxon>
        <taxon>Ascomycota</taxon>
        <taxon>Pezizomycotina</taxon>
        <taxon>Eurotiomycetes</taxon>
        <taxon>Eurotiomycetidae</taxon>
        <taxon>Eurotiales</taxon>
        <taxon>Aspergillaceae</taxon>
        <taxon>Aspergillus</taxon>
        <taxon>Aspergillus subgen. Aspergillus</taxon>
    </lineage>
</organism>
<comment type="caution">
    <text evidence="2">The sequence shown here is derived from an EMBL/GenBank/DDBJ whole genome shotgun (WGS) entry which is preliminary data.</text>
</comment>
<accession>A0A1E3BDF4</accession>
<dbReference type="InterPro" id="IPR011009">
    <property type="entry name" value="Kinase-like_dom_sf"/>
</dbReference>
<keyword evidence="3" id="KW-1185">Reference proteome</keyword>